<protein>
    <submittedName>
        <fullName evidence="2">HigA family addiction module antidote protein</fullName>
    </submittedName>
</protein>
<dbReference type="SUPFAM" id="SSF47413">
    <property type="entry name" value="lambda repressor-like DNA-binding domains"/>
    <property type="match status" value="1"/>
</dbReference>
<sequence>MKRHNGPHINPGELLRDEVIQERGLTIEEGAILLGISTDELNKIYCGENLITKQIAIKISQVFGGNSELWIRIQNSFLNGATT</sequence>
<dbReference type="EMBL" id="CP060723">
    <property type="protein sequence ID" value="QNN44483.1"/>
    <property type="molecule type" value="Genomic_DNA"/>
</dbReference>
<dbReference type="Gene3D" id="1.10.260.40">
    <property type="entry name" value="lambda repressor-like DNA-binding domains"/>
    <property type="match status" value="1"/>
</dbReference>
<evidence type="ECO:0000313" key="3">
    <source>
        <dbReference type="Proteomes" id="UP000515806"/>
    </source>
</evidence>
<dbReference type="AlphaFoldDB" id="A0A7G9QMA8"/>
<dbReference type="Proteomes" id="UP000515806">
    <property type="component" value="Chromosome"/>
</dbReference>
<dbReference type="InterPro" id="IPR010982">
    <property type="entry name" value="Lambda_DNA-bd_dom_sf"/>
</dbReference>
<dbReference type="KEGG" id="proe:H9L23_10590"/>
<evidence type="ECO:0000256" key="1">
    <source>
        <dbReference type="ARBA" id="ARBA00023125"/>
    </source>
</evidence>
<dbReference type="InterPro" id="IPR013430">
    <property type="entry name" value="Toxin_antidote_HigA"/>
</dbReference>
<proteinExistence type="predicted"/>
<organism evidence="2 3">
    <name type="scientific">Pedobacter roseus</name>
    <dbReference type="NCBI Taxonomy" id="336820"/>
    <lineage>
        <taxon>Bacteria</taxon>
        <taxon>Pseudomonadati</taxon>
        <taxon>Bacteroidota</taxon>
        <taxon>Sphingobacteriia</taxon>
        <taxon>Sphingobacteriales</taxon>
        <taxon>Sphingobacteriaceae</taxon>
        <taxon>Pedobacter</taxon>
    </lineage>
</organism>
<dbReference type="PANTHER" id="PTHR36924:SF1">
    <property type="entry name" value="ANTITOXIN HIGA-1"/>
    <property type="match status" value="1"/>
</dbReference>
<dbReference type="GO" id="GO:0003677">
    <property type="term" value="F:DNA binding"/>
    <property type="evidence" value="ECO:0007669"/>
    <property type="project" value="UniProtKB-KW"/>
</dbReference>
<keyword evidence="3" id="KW-1185">Reference proteome</keyword>
<keyword evidence="1" id="KW-0238">DNA-binding</keyword>
<evidence type="ECO:0000313" key="2">
    <source>
        <dbReference type="EMBL" id="QNN44483.1"/>
    </source>
</evidence>
<dbReference type="NCBIfam" id="TIGR02607">
    <property type="entry name" value="antidote_HigA"/>
    <property type="match status" value="1"/>
</dbReference>
<reference evidence="2 3" key="1">
    <citation type="submission" date="2020-08" db="EMBL/GenBank/DDBJ databases">
        <title>Genome sequence of Pedobacter roseus KACC 11594T.</title>
        <authorList>
            <person name="Hyun D.-W."/>
            <person name="Bae J.-W."/>
        </authorList>
    </citation>
    <scope>NUCLEOTIDE SEQUENCE [LARGE SCALE GENOMIC DNA]</scope>
    <source>
        <strain evidence="2 3">KACC 11594</strain>
    </source>
</reference>
<name>A0A7G9QMA8_9SPHI</name>
<gene>
    <name evidence="2" type="ORF">H9L23_10590</name>
</gene>
<accession>A0A7G9QMA8</accession>
<dbReference type="PANTHER" id="PTHR36924">
    <property type="entry name" value="ANTITOXIN HIGA-1"/>
    <property type="match status" value="1"/>
</dbReference>
<dbReference type="InterPro" id="IPR001387">
    <property type="entry name" value="Cro/C1-type_HTH"/>
</dbReference>
<dbReference type="RefSeq" id="WP_187594925.1">
    <property type="nucleotide sequence ID" value="NZ_CP060723.1"/>
</dbReference>
<dbReference type="CDD" id="cd00093">
    <property type="entry name" value="HTH_XRE"/>
    <property type="match status" value="1"/>
</dbReference>